<gene>
    <name evidence="2" type="ORF">AMEX_G16495</name>
</gene>
<protein>
    <submittedName>
        <fullName evidence="2">ABC transporter F family member 4-like isoform X1</fullName>
    </submittedName>
</protein>
<comment type="caution">
    <text evidence="2">The sequence shown here is derived from an EMBL/GenBank/DDBJ whole genome shotgun (WGS) entry which is preliminary data.</text>
</comment>
<name>A0A8T2LEW7_ASTMX</name>
<feature type="compositionally biased region" description="Basic residues" evidence="1">
    <location>
        <begin position="265"/>
        <end position="283"/>
    </location>
</feature>
<proteinExistence type="predicted"/>
<dbReference type="AlphaFoldDB" id="A0A8T2LEW7"/>
<evidence type="ECO:0000313" key="3">
    <source>
        <dbReference type="Proteomes" id="UP000752171"/>
    </source>
</evidence>
<dbReference type="PANTHER" id="PTHR47315:SF3">
    <property type="entry name" value="FIBROUS SHEATH-INTERACTING PROTEIN 2-LIKE"/>
    <property type="match status" value="1"/>
</dbReference>
<feature type="region of interest" description="Disordered" evidence="1">
    <location>
        <begin position="324"/>
        <end position="388"/>
    </location>
</feature>
<reference evidence="2 3" key="1">
    <citation type="submission" date="2021-07" db="EMBL/GenBank/DDBJ databases">
        <authorList>
            <person name="Imarazene B."/>
            <person name="Zahm M."/>
            <person name="Klopp C."/>
            <person name="Cabau C."/>
            <person name="Beille S."/>
            <person name="Jouanno E."/>
            <person name="Castinel A."/>
            <person name="Lluch J."/>
            <person name="Gil L."/>
            <person name="Kuchtly C."/>
            <person name="Lopez Roques C."/>
            <person name="Donnadieu C."/>
            <person name="Parrinello H."/>
            <person name="Journot L."/>
            <person name="Du K."/>
            <person name="Schartl M."/>
            <person name="Retaux S."/>
            <person name="Guiguen Y."/>
        </authorList>
    </citation>
    <scope>NUCLEOTIDE SEQUENCE [LARGE SCALE GENOMIC DNA]</scope>
    <source>
        <strain evidence="2">Pach_M1</strain>
        <tissue evidence="2">Testis</tissue>
    </source>
</reference>
<accession>A0A8T2LEW7</accession>
<organism evidence="2 3">
    <name type="scientific">Astyanax mexicanus</name>
    <name type="common">Blind cave fish</name>
    <name type="synonym">Astyanax fasciatus mexicanus</name>
    <dbReference type="NCBI Taxonomy" id="7994"/>
    <lineage>
        <taxon>Eukaryota</taxon>
        <taxon>Metazoa</taxon>
        <taxon>Chordata</taxon>
        <taxon>Craniata</taxon>
        <taxon>Vertebrata</taxon>
        <taxon>Euteleostomi</taxon>
        <taxon>Actinopterygii</taxon>
        <taxon>Neopterygii</taxon>
        <taxon>Teleostei</taxon>
        <taxon>Ostariophysi</taxon>
        <taxon>Characiformes</taxon>
        <taxon>Characoidei</taxon>
        <taxon>Acestrorhamphidae</taxon>
        <taxon>Acestrorhamphinae</taxon>
        <taxon>Astyanax</taxon>
    </lineage>
</organism>
<feature type="compositionally biased region" description="Basic and acidic residues" evidence="1">
    <location>
        <begin position="371"/>
        <end position="383"/>
    </location>
</feature>
<feature type="compositionally biased region" description="Basic and acidic residues" evidence="1">
    <location>
        <begin position="252"/>
        <end position="264"/>
    </location>
</feature>
<evidence type="ECO:0000256" key="1">
    <source>
        <dbReference type="SAM" id="MobiDB-lite"/>
    </source>
</evidence>
<dbReference type="EMBL" id="JAICCE010000013">
    <property type="protein sequence ID" value="KAG9269454.1"/>
    <property type="molecule type" value="Genomic_DNA"/>
</dbReference>
<dbReference type="InterPro" id="IPR038891">
    <property type="entry name" value="FSIP2"/>
</dbReference>
<sequence length="410" mass="48570">MFDQHKMDFSALMAKPIGTKVFVPDKSSVQFFRGKLGQSLYPKRRDFDLKDQKVWEYNSLQDKYLKKFFSQPEKKKRLVKLGLISQDGKVQCSVKEFNDYVDHLKQTQLKQVKKESEELKLIDLEEEIFEEEVADVSDEDIYQAPREETVEMFDQHKKDFSSLMAKPKGTKIFVADKSSVQFFRGKLGQSLYPERQDFDLEDQKVWEYNSLQDKYLKKFFSQPEKKKRLIELGLISQDGKVQCSVKEFNDYVDHLKHMPQPEKKEKKKKKKEEKKEKKKKKKEEKKEEKKEKKKVRKEIKELKLIDLEEEEVFKKEWDDASVEELSQTPGEEIVEMPTSKPLPSTCTEKKLMKDRKRSSFSWSHIQTLSSTREKKEETTKEDGSQTSSVWSLFKKVWKAVRRPRSAPSAI</sequence>
<dbReference type="PANTHER" id="PTHR47315">
    <property type="entry name" value="FIBROUS SHEATH INTERACTING PROTEIN 2"/>
    <property type="match status" value="1"/>
</dbReference>
<feature type="compositionally biased region" description="Polar residues" evidence="1">
    <location>
        <begin position="359"/>
        <end position="370"/>
    </location>
</feature>
<feature type="region of interest" description="Disordered" evidence="1">
    <location>
        <begin position="252"/>
        <end position="296"/>
    </location>
</feature>
<dbReference type="Proteomes" id="UP000752171">
    <property type="component" value="Unassembled WGS sequence"/>
</dbReference>
<evidence type="ECO:0000313" key="2">
    <source>
        <dbReference type="EMBL" id="KAG9269454.1"/>
    </source>
</evidence>